<accession>A0A9X1ZD80</accession>
<dbReference type="RefSeq" id="WP_248950618.1">
    <property type="nucleotide sequence ID" value="NZ_JAKILB010000007.1"/>
</dbReference>
<feature type="chain" id="PRO_5040843051" evidence="1">
    <location>
        <begin position="29"/>
        <end position="102"/>
    </location>
</feature>
<dbReference type="Proteomes" id="UP001139293">
    <property type="component" value="Unassembled WGS sequence"/>
</dbReference>
<protein>
    <submittedName>
        <fullName evidence="2">Uncharacterized protein</fullName>
    </submittedName>
</protein>
<keyword evidence="3" id="KW-1185">Reference proteome</keyword>
<dbReference type="AlphaFoldDB" id="A0A9X1ZD80"/>
<keyword evidence="1" id="KW-0732">Signal</keyword>
<proteinExistence type="predicted"/>
<gene>
    <name evidence="2" type="ORF">L2740_13160</name>
</gene>
<dbReference type="EMBL" id="JAKILB010000007">
    <property type="protein sequence ID" value="MCL1139493.1"/>
    <property type="molecule type" value="Genomic_DNA"/>
</dbReference>
<reference evidence="2" key="1">
    <citation type="submission" date="2022-01" db="EMBL/GenBank/DDBJ databases">
        <title>Whole genome-based taxonomy of the Shewanellaceae.</title>
        <authorList>
            <person name="Martin-Rodriguez A.J."/>
        </authorList>
    </citation>
    <scope>NUCLEOTIDE SEQUENCE</scope>
    <source>
        <strain evidence="2">KCTC 23973</strain>
    </source>
</reference>
<evidence type="ECO:0000313" key="3">
    <source>
        <dbReference type="Proteomes" id="UP001139293"/>
    </source>
</evidence>
<evidence type="ECO:0000313" key="2">
    <source>
        <dbReference type="EMBL" id="MCL1139493.1"/>
    </source>
</evidence>
<comment type="caution">
    <text evidence="2">The sequence shown here is derived from an EMBL/GenBank/DDBJ whole genome shotgun (WGS) entry which is preliminary data.</text>
</comment>
<evidence type="ECO:0000256" key="1">
    <source>
        <dbReference type="SAM" id="SignalP"/>
    </source>
</evidence>
<sequence length="102" mass="11201">MFNSTVSKTLKAFLLTAVMLGVSTTAHADNALITDVTKNIEQNISSQMQEMINSAQTELSLSIQSQMSELMFDMDAEQELANKQKATKQNEQALVTTAITKD</sequence>
<feature type="signal peptide" evidence="1">
    <location>
        <begin position="1"/>
        <end position="28"/>
    </location>
</feature>
<name>A0A9X1ZD80_9GAMM</name>
<organism evidence="2 3">
    <name type="scientific">Shewanella pneumatophori</name>
    <dbReference type="NCBI Taxonomy" id="314092"/>
    <lineage>
        <taxon>Bacteria</taxon>
        <taxon>Pseudomonadati</taxon>
        <taxon>Pseudomonadota</taxon>
        <taxon>Gammaproteobacteria</taxon>
        <taxon>Alteromonadales</taxon>
        <taxon>Shewanellaceae</taxon>
        <taxon>Shewanella</taxon>
    </lineage>
</organism>